<dbReference type="Proteomes" id="UP000006621">
    <property type="component" value="Chromosome"/>
</dbReference>
<dbReference type="CDD" id="cd06259">
    <property type="entry name" value="YdcF-like"/>
    <property type="match status" value="1"/>
</dbReference>
<feature type="transmembrane region" description="Helical" evidence="1">
    <location>
        <begin position="36"/>
        <end position="53"/>
    </location>
</feature>
<dbReference type="InterPro" id="IPR014729">
    <property type="entry name" value="Rossmann-like_a/b/a_fold"/>
</dbReference>
<evidence type="ECO:0000259" key="2">
    <source>
        <dbReference type="Pfam" id="PF02698"/>
    </source>
</evidence>
<keyword evidence="1" id="KW-0812">Transmembrane</keyword>
<keyword evidence="1" id="KW-1133">Transmembrane helix</keyword>
<dbReference type="eggNOG" id="COG1434">
    <property type="taxonomic scope" value="Bacteria"/>
</dbReference>
<accession>F8E5Z2</accession>
<dbReference type="HOGENOM" id="CLU_053514_1_1_0"/>
<evidence type="ECO:0000313" key="3">
    <source>
        <dbReference type="EMBL" id="AEI15833.1"/>
    </source>
</evidence>
<dbReference type="InterPro" id="IPR051599">
    <property type="entry name" value="Cell_Envelope_Assoc"/>
</dbReference>
<dbReference type="PANTHER" id="PTHR30336:SF4">
    <property type="entry name" value="ENVELOPE BIOGENESIS FACTOR ELYC"/>
    <property type="match status" value="1"/>
</dbReference>
<organism evidence="3 4">
    <name type="scientific">Flexistipes sinusarabici (strain ATCC 49648 / DSM 4947 / MAS 10)</name>
    <dbReference type="NCBI Taxonomy" id="717231"/>
    <lineage>
        <taxon>Bacteria</taxon>
        <taxon>Pseudomonadati</taxon>
        <taxon>Deferribacterota</taxon>
        <taxon>Deferribacteres</taxon>
        <taxon>Deferribacterales</taxon>
        <taxon>Flexistipitaceae</taxon>
        <taxon>Flexistipes</taxon>
    </lineage>
</organism>
<gene>
    <name evidence="3" type="ordered locus">Flexsi_2211</name>
</gene>
<dbReference type="EMBL" id="CP002858">
    <property type="protein sequence ID" value="AEI15833.1"/>
    <property type="molecule type" value="Genomic_DNA"/>
</dbReference>
<dbReference type="Pfam" id="PF02698">
    <property type="entry name" value="DUF218"/>
    <property type="match status" value="1"/>
</dbReference>
<keyword evidence="4" id="KW-1185">Reference proteome</keyword>
<feature type="transmembrane region" description="Helical" evidence="1">
    <location>
        <begin position="7"/>
        <end position="30"/>
    </location>
</feature>
<reference evidence="3 4" key="1">
    <citation type="journal article" date="2011" name="Stand. Genomic Sci.">
        <title>Genome sequence of the moderately thermophilic halophile Flexistipes sinusarabici strain (MAS10).</title>
        <authorList>
            <person name="Lapidus A."/>
            <person name="Chertkov O."/>
            <person name="Nolan M."/>
            <person name="Lucas S."/>
            <person name="Hammon N."/>
            <person name="Deshpande S."/>
            <person name="Cheng J.F."/>
            <person name="Tapia R."/>
            <person name="Han C."/>
            <person name="Goodwin L."/>
            <person name="Pitluck S."/>
            <person name="Liolios K."/>
            <person name="Pagani I."/>
            <person name="Ivanova N."/>
            <person name="Huntemann M."/>
            <person name="Mavromatis K."/>
            <person name="Mikhailova N."/>
            <person name="Pati A."/>
            <person name="Chen A."/>
            <person name="Palaniappan K."/>
            <person name="Land M."/>
            <person name="Hauser L."/>
            <person name="Brambilla E.M."/>
            <person name="Rohde M."/>
            <person name="Abt B."/>
            <person name="Spring S."/>
            <person name="Goker M."/>
            <person name="Bristow J."/>
            <person name="Eisen J.A."/>
            <person name="Markowitz V."/>
            <person name="Hugenholtz P."/>
            <person name="Kyrpides N.C."/>
            <person name="Klenk H.P."/>
            <person name="Woyke T."/>
        </authorList>
    </citation>
    <scope>NUCLEOTIDE SEQUENCE [LARGE SCALE GENOMIC DNA]</scope>
    <source>
        <strain evidence="4">DSM 4947 / MAS 10</strain>
    </source>
</reference>
<dbReference type="PANTHER" id="PTHR30336">
    <property type="entry name" value="INNER MEMBRANE PROTEIN, PROBABLE PERMEASE"/>
    <property type="match status" value="1"/>
</dbReference>
<sequence length="256" mass="28829">MFLISKLFTYFILPPGIFTAIILISVLFIFTGLRKTAAVILLFTSLFIYLLSVEPVKDILLLPLENKFSPFEISEAQNEDVIVVLGGGMYDRSPAKGMKPSLSPDSLKRTVYAFYLQRELNLPVIAAGGKVFRSSNAASSAEVIKSVLVMLGADKEKIYTENESRNTMQNAEFTAKIMEKYTWDHALLVTSAYHMPRSVLSFRSAGVHVTAAPTDYKTDRSGYLWYSFMPHMSYLKDSWNALHEYAGLLYYSIIKP</sequence>
<dbReference type="GO" id="GO:0000270">
    <property type="term" value="P:peptidoglycan metabolic process"/>
    <property type="evidence" value="ECO:0007669"/>
    <property type="project" value="TreeGrafter"/>
</dbReference>
<evidence type="ECO:0000256" key="1">
    <source>
        <dbReference type="SAM" id="Phobius"/>
    </source>
</evidence>
<feature type="domain" description="DUF218" evidence="2">
    <location>
        <begin position="80"/>
        <end position="247"/>
    </location>
</feature>
<dbReference type="AlphaFoldDB" id="F8E5Z2"/>
<name>F8E5Z2_FLESM</name>
<dbReference type="STRING" id="717231.Flexsi_2211"/>
<dbReference type="RefSeq" id="WP_013887277.1">
    <property type="nucleotide sequence ID" value="NC_015672.1"/>
</dbReference>
<dbReference type="GO" id="GO:0043164">
    <property type="term" value="P:Gram-negative-bacterium-type cell wall biogenesis"/>
    <property type="evidence" value="ECO:0007669"/>
    <property type="project" value="TreeGrafter"/>
</dbReference>
<dbReference type="GO" id="GO:0005886">
    <property type="term" value="C:plasma membrane"/>
    <property type="evidence" value="ECO:0007669"/>
    <property type="project" value="TreeGrafter"/>
</dbReference>
<dbReference type="KEGG" id="fsi:Flexsi_2211"/>
<keyword evidence="1" id="KW-0472">Membrane</keyword>
<reference evidence="4" key="2">
    <citation type="submission" date="2011-06" db="EMBL/GenBank/DDBJ databases">
        <title>The complete genome of Flexistipes sinusarabici DSM 4947.</title>
        <authorList>
            <person name="Lucas S."/>
            <person name="Han J."/>
            <person name="Lapidus A."/>
            <person name="Bruce D."/>
            <person name="Goodwin L."/>
            <person name="Pitluck S."/>
            <person name="Peters L."/>
            <person name="Kyrpides N."/>
            <person name="Mavromatis K."/>
            <person name="Ivanova N."/>
            <person name="Mikhailova N."/>
            <person name="Chertkov O."/>
            <person name="Detter J.C."/>
            <person name="Tapia R."/>
            <person name="Han C."/>
            <person name="Land M."/>
            <person name="Hauser L."/>
            <person name="Markowitz V."/>
            <person name="Cheng J.-F."/>
            <person name="Hugenholtz P."/>
            <person name="Woyke T."/>
            <person name="Wu D."/>
            <person name="Spring S."/>
            <person name="Schroeder M."/>
            <person name="Brambilla E."/>
            <person name="Klenk H.-P."/>
            <person name="Eisen J.A."/>
        </authorList>
    </citation>
    <scope>NUCLEOTIDE SEQUENCE [LARGE SCALE GENOMIC DNA]</scope>
    <source>
        <strain evidence="4">DSM 4947 / MAS 10</strain>
    </source>
</reference>
<proteinExistence type="predicted"/>
<dbReference type="InterPro" id="IPR003848">
    <property type="entry name" value="DUF218"/>
</dbReference>
<protein>
    <recommendedName>
        <fullName evidence="2">DUF218 domain-containing protein</fullName>
    </recommendedName>
</protein>
<dbReference type="Gene3D" id="3.40.50.620">
    <property type="entry name" value="HUPs"/>
    <property type="match status" value="1"/>
</dbReference>
<evidence type="ECO:0000313" key="4">
    <source>
        <dbReference type="Proteomes" id="UP000006621"/>
    </source>
</evidence>